<dbReference type="AlphaFoldDB" id="A0A844ZW09"/>
<evidence type="ECO:0000256" key="4">
    <source>
        <dbReference type="ARBA" id="ARBA00022989"/>
    </source>
</evidence>
<keyword evidence="3 6" id="KW-0812">Transmembrane</keyword>
<feature type="transmembrane region" description="Helical" evidence="6">
    <location>
        <begin position="243"/>
        <end position="263"/>
    </location>
</feature>
<feature type="transmembrane region" description="Helical" evidence="6">
    <location>
        <begin position="162"/>
        <end position="180"/>
    </location>
</feature>
<keyword evidence="8" id="KW-1185">Reference proteome</keyword>
<dbReference type="RefSeq" id="WP_160605311.1">
    <property type="nucleotide sequence ID" value="NZ_WTYX01000002.1"/>
</dbReference>
<dbReference type="Proteomes" id="UP000442714">
    <property type="component" value="Unassembled WGS sequence"/>
</dbReference>
<dbReference type="Pfam" id="PF01594">
    <property type="entry name" value="AI-2E_transport"/>
    <property type="match status" value="1"/>
</dbReference>
<dbReference type="PANTHER" id="PTHR21716:SF4">
    <property type="entry name" value="TRANSMEMBRANE PROTEIN 245"/>
    <property type="match status" value="1"/>
</dbReference>
<accession>A0A844ZW09</accession>
<dbReference type="OrthoDB" id="106838at2"/>
<comment type="similarity">
    <text evidence="2">Belongs to the autoinducer-2 exporter (AI-2E) (TC 2.A.86) family.</text>
</comment>
<evidence type="ECO:0000256" key="2">
    <source>
        <dbReference type="ARBA" id="ARBA00009773"/>
    </source>
</evidence>
<proteinExistence type="inferred from homology"/>
<keyword evidence="4 6" id="KW-1133">Transmembrane helix</keyword>
<name>A0A844ZW09_9SPHN</name>
<feature type="transmembrane region" description="Helical" evidence="6">
    <location>
        <begin position="37"/>
        <end position="54"/>
    </location>
</feature>
<evidence type="ECO:0000256" key="3">
    <source>
        <dbReference type="ARBA" id="ARBA00022692"/>
    </source>
</evidence>
<dbReference type="PANTHER" id="PTHR21716">
    <property type="entry name" value="TRANSMEMBRANE PROTEIN"/>
    <property type="match status" value="1"/>
</dbReference>
<evidence type="ECO:0000256" key="1">
    <source>
        <dbReference type="ARBA" id="ARBA00004141"/>
    </source>
</evidence>
<dbReference type="EMBL" id="WTYX01000002">
    <property type="protein sequence ID" value="MXO91644.1"/>
    <property type="molecule type" value="Genomic_DNA"/>
</dbReference>
<protein>
    <submittedName>
        <fullName evidence="7">AI-2E family transporter</fullName>
    </submittedName>
</protein>
<reference evidence="7 8" key="1">
    <citation type="submission" date="2019-12" db="EMBL/GenBank/DDBJ databases">
        <title>Genomic-based taxomic classification of the family Erythrobacteraceae.</title>
        <authorList>
            <person name="Xu L."/>
        </authorList>
    </citation>
    <scope>NUCLEOTIDE SEQUENCE [LARGE SCALE GENOMIC DNA]</scope>
    <source>
        <strain evidence="7 8">KCTC 52763</strain>
    </source>
</reference>
<sequence>MEANAPNNAIERGGFVLFLALVTLALLLVIWPFARPLLWATLAAIMFQPLFQWFRRKLGGSDSRCAAAALLIITVAVLIPAFFVGSIAVEQMVEVFFAFRDGEIDVAAWFTQIHDALPLGIQASLDNAGFGNLQGLLDKAQDFARESTGAIARQAVTIGSSAAGFVLAFGVGLYATFFLLRDGKTIGRAVVGALPMERDIAERLADKFLNIVRATVKGSVVVGLVQGALGAITFAIAGVPSAMLFGLLMAVFSLLPALGPAIVWGPVAVWLLATGAIWQGILVIVSGIVVIGMADNLLRPILVGRDTGIPDWMILVTTLGGIGLMGLSGIVVGPLVAGLFLAAWTISKEQRERDLTPLEPDAAEPA</sequence>
<keyword evidence="5 6" id="KW-0472">Membrane</keyword>
<evidence type="ECO:0000256" key="6">
    <source>
        <dbReference type="SAM" id="Phobius"/>
    </source>
</evidence>
<dbReference type="InterPro" id="IPR002549">
    <property type="entry name" value="AI-2E-like"/>
</dbReference>
<evidence type="ECO:0000313" key="7">
    <source>
        <dbReference type="EMBL" id="MXO91644.1"/>
    </source>
</evidence>
<evidence type="ECO:0000256" key="5">
    <source>
        <dbReference type="ARBA" id="ARBA00023136"/>
    </source>
</evidence>
<feature type="transmembrane region" description="Helical" evidence="6">
    <location>
        <begin position="12"/>
        <end position="31"/>
    </location>
</feature>
<evidence type="ECO:0000313" key="8">
    <source>
        <dbReference type="Proteomes" id="UP000442714"/>
    </source>
</evidence>
<comment type="subcellular location">
    <subcellularLocation>
        <location evidence="1">Membrane</location>
        <topology evidence="1">Multi-pass membrane protein</topology>
    </subcellularLocation>
</comment>
<feature type="transmembrane region" description="Helical" evidence="6">
    <location>
        <begin position="314"/>
        <end position="344"/>
    </location>
</feature>
<feature type="transmembrane region" description="Helical" evidence="6">
    <location>
        <begin position="66"/>
        <end position="89"/>
    </location>
</feature>
<feature type="transmembrane region" description="Helical" evidence="6">
    <location>
        <begin position="270"/>
        <end position="294"/>
    </location>
</feature>
<comment type="caution">
    <text evidence="7">The sequence shown here is derived from an EMBL/GenBank/DDBJ whole genome shotgun (WGS) entry which is preliminary data.</text>
</comment>
<feature type="transmembrane region" description="Helical" evidence="6">
    <location>
        <begin position="218"/>
        <end position="237"/>
    </location>
</feature>
<dbReference type="GO" id="GO:0016020">
    <property type="term" value="C:membrane"/>
    <property type="evidence" value="ECO:0007669"/>
    <property type="project" value="UniProtKB-SubCell"/>
</dbReference>
<gene>
    <name evidence="7" type="ORF">GRI41_12475</name>
</gene>
<organism evidence="7 8">
    <name type="scientific">Pontixanthobacter aquaemixtae</name>
    <dbReference type="NCBI Taxonomy" id="1958940"/>
    <lineage>
        <taxon>Bacteria</taxon>
        <taxon>Pseudomonadati</taxon>
        <taxon>Pseudomonadota</taxon>
        <taxon>Alphaproteobacteria</taxon>
        <taxon>Sphingomonadales</taxon>
        <taxon>Erythrobacteraceae</taxon>
        <taxon>Pontixanthobacter</taxon>
    </lineage>
</organism>